<sequence length="902" mass="100678">MKSIIKFSVFAVLFLLAQKGYSQDPNFHVYLSFGQSNMEGNATIEPQDKINVDPRFQVLAAVNCPEMGREMGKWYTAVPPLCRCTTGLTPMDYFGRTMIANLPQNIKVGVINVSVGGCKIELFDKNKLENYVAESPDWLKNTVKEYDGNPYGRLLEMAKIAQKKGVIKGILLHQGESNTGDTLWPQKVKLVYDNLIKDLNLDPKKVPLLSGETVNEDQNGKCASMNKIIAKLPQVIPNSYIISSSGCTAATDELHFNAAGYRELGKRYAEKMLSLSGYAITNGEESFIVQAPIGFDVFNPNVKAGKIETLSYESKTVGSVRKVTVYTPPGFNTKKKYPVLYLLHGIGGDEKEWLNGGNPQIILDNLYAEGKTEPMIVVMPNGRAMKDDSASGNIMAPDKVQAFSVFEQDLLKDLIPFIEKKYPVLKGREHRAIAGLSMGGGQSLNFGLGNLDKFAWVGAFSAAPNTKAPEELLPNPEVAKKKLKLLWISCGDNDWLLINSKRTHDYLYKNNVPHVYYLEPGVHDFKVWKNGLYMFSQFLFKAVDQSNFPAYTILGDPAQTNIRNAKYPQILPDNKVVFKIKAPQASKLQIDLGKKYDMVRDSEGFWTVTTDVINSGFNYYSLLIDGVAIADPSSQSFYGMGRMASGIEIPNKEGDFYALKTVPHGEVRIQQYFSKVTNSWREMYVYTPPGYENTNEKYPVLYLLHGGGEDQTGWASQGKANLILDNLIANNKAKPMVIVMLDGNMTGNAGFNENALKAFESELKTEAIPFVESNFKVAKDAKNRALAGLSMGGLQTLYTGIKNWDLFSSIGVFSSGWWANNPALSDPQYEFMKNNSAVINSNIKQLWISMGGKEDIAYENCKIMLKKFDQMGIKYKYSEYPGGHTWPVWRHDLSEFAPLLFR</sequence>
<dbReference type="Pfam" id="PF00756">
    <property type="entry name" value="Esterase"/>
    <property type="match status" value="2"/>
</dbReference>
<reference evidence="3" key="1">
    <citation type="submission" date="2021-11" db="EMBL/GenBank/DDBJ databases">
        <title>Description of novel Flavobacterium species.</title>
        <authorList>
            <person name="Saticioglu I.B."/>
            <person name="Ay H."/>
            <person name="Altun S."/>
            <person name="Duman M."/>
        </authorList>
    </citation>
    <scope>NUCLEOTIDE SEQUENCE</scope>
    <source>
        <strain evidence="3">F-30</strain>
    </source>
</reference>
<evidence type="ECO:0000259" key="2">
    <source>
        <dbReference type="Pfam" id="PF03629"/>
    </source>
</evidence>
<dbReference type="Gene3D" id="3.40.50.1820">
    <property type="entry name" value="alpha/beta hydrolase"/>
    <property type="match status" value="2"/>
</dbReference>
<dbReference type="CDD" id="cd02858">
    <property type="entry name" value="E_set_Esterase_N"/>
    <property type="match status" value="1"/>
</dbReference>
<dbReference type="SUPFAM" id="SSF53474">
    <property type="entry name" value="alpha/beta-Hydrolases"/>
    <property type="match status" value="2"/>
</dbReference>
<dbReference type="EMBL" id="JAJJMM010000001">
    <property type="protein sequence ID" value="MCC9065783.1"/>
    <property type="molecule type" value="Genomic_DNA"/>
</dbReference>
<dbReference type="InterPro" id="IPR000801">
    <property type="entry name" value="Esterase-like"/>
</dbReference>
<dbReference type="Gene3D" id="2.60.40.10">
    <property type="entry name" value="Immunoglobulins"/>
    <property type="match status" value="1"/>
</dbReference>
<gene>
    <name evidence="3" type="ORF">LNP81_22550</name>
</gene>
<keyword evidence="1" id="KW-0378">Hydrolase</keyword>
<dbReference type="PANTHER" id="PTHR48098:SF1">
    <property type="entry name" value="DIACYLGLYCEROL ACYLTRANSFERASE_MYCOLYLTRANSFERASE AG85A"/>
    <property type="match status" value="1"/>
</dbReference>
<feature type="domain" description="Sialate O-acetylesterase" evidence="2">
    <location>
        <begin position="27"/>
        <end position="273"/>
    </location>
</feature>
<dbReference type="RefSeq" id="WP_230039531.1">
    <property type="nucleotide sequence ID" value="NZ_JAJJMM010000001.1"/>
</dbReference>
<protein>
    <submittedName>
        <fullName evidence="3">Esterase</fullName>
    </submittedName>
</protein>
<evidence type="ECO:0000313" key="3">
    <source>
        <dbReference type="EMBL" id="MCC9065783.1"/>
    </source>
</evidence>
<accession>A0ABS8MJW9</accession>
<dbReference type="Proteomes" id="UP001430679">
    <property type="component" value="Unassembled WGS sequence"/>
</dbReference>
<comment type="caution">
    <text evidence="3">The sequence shown here is derived from an EMBL/GenBank/DDBJ whole genome shotgun (WGS) entry which is preliminary data.</text>
</comment>
<dbReference type="InterPro" id="IPR050583">
    <property type="entry name" value="Mycobacterial_A85_antigen"/>
</dbReference>
<evidence type="ECO:0000313" key="4">
    <source>
        <dbReference type="Proteomes" id="UP001430679"/>
    </source>
</evidence>
<dbReference type="InterPro" id="IPR013783">
    <property type="entry name" value="Ig-like_fold"/>
</dbReference>
<evidence type="ECO:0000256" key="1">
    <source>
        <dbReference type="ARBA" id="ARBA00022801"/>
    </source>
</evidence>
<dbReference type="InterPro" id="IPR005181">
    <property type="entry name" value="SASA"/>
</dbReference>
<dbReference type="Gene3D" id="3.40.50.1110">
    <property type="entry name" value="SGNH hydrolase"/>
    <property type="match status" value="1"/>
</dbReference>
<dbReference type="PANTHER" id="PTHR48098">
    <property type="entry name" value="ENTEROCHELIN ESTERASE-RELATED"/>
    <property type="match status" value="1"/>
</dbReference>
<keyword evidence="4" id="KW-1185">Reference proteome</keyword>
<dbReference type="InterPro" id="IPR029058">
    <property type="entry name" value="AB_hydrolase_fold"/>
</dbReference>
<proteinExistence type="predicted"/>
<name>A0ABS8MJW9_9FLAO</name>
<organism evidence="3 4">
    <name type="scientific">Flavobacterium piscisymbiosum</name>
    <dbReference type="NCBI Taxonomy" id="2893753"/>
    <lineage>
        <taxon>Bacteria</taxon>
        <taxon>Pseudomonadati</taxon>
        <taxon>Bacteroidota</taxon>
        <taxon>Flavobacteriia</taxon>
        <taxon>Flavobacteriales</taxon>
        <taxon>Flavobacteriaceae</taxon>
        <taxon>Flavobacterium</taxon>
    </lineage>
</organism>
<dbReference type="Pfam" id="PF03629">
    <property type="entry name" value="SASA"/>
    <property type="match status" value="1"/>
</dbReference>
<dbReference type="InterPro" id="IPR036514">
    <property type="entry name" value="SGNH_hydro_sf"/>
</dbReference>
<dbReference type="SUPFAM" id="SSF52266">
    <property type="entry name" value="SGNH hydrolase"/>
    <property type="match status" value="1"/>
</dbReference>